<reference evidence="1" key="2">
    <citation type="journal article" date="2022" name="Nat. Microbiol.">
        <title>A closed Candidatus Odinarchaeum chromosome exposes Asgard archaeal viruses.</title>
        <authorList>
            <person name="Tamarit D."/>
            <person name="Caceres E.F."/>
            <person name="Krupovic M."/>
            <person name="Nijland R."/>
            <person name="Eme L."/>
            <person name="Robinson N.P."/>
            <person name="Ettema T.J.G."/>
        </authorList>
    </citation>
    <scope>NUCLEOTIDE SEQUENCE</scope>
    <source>
        <strain evidence="1">LCB_4</strain>
    </source>
</reference>
<accession>A0AAF0D2V2</accession>
<name>A0AAF0D2V2_ODILC</name>
<dbReference type="EMBL" id="CP091871">
    <property type="protein sequence ID" value="WEU40610.1"/>
    <property type="molecule type" value="Genomic_DNA"/>
</dbReference>
<dbReference type="AlphaFoldDB" id="A0AAF0D2V2"/>
<dbReference type="KEGG" id="oyw:OdinLCB4_001370"/>
<protein>
    <submittedName>
        <fullName evidence="1">Uncharacterized protein</fullName>
    </submittedName>
</protein>
<dbReference type="Proteomes" id="UP000186851">
    <property type="component" value="Chromosome"/>
</dbReference>
<organism evidence="1 2">
    <name type="scientific">Odinarchaeota yellowstonii (strain LCB_4)</name>
    <dbReference type="NCBI Taxonomy" id="1841599"/>
    <lineage>
        <taxon>Archaea</taxon>
        <taxon>Promethearchaeati</taxon>
        <taxon>Candidatus Odinarchaeota</taxon>
        <taxon>Candidatus Odinarchaeia</taxon>
        <taxon>Candidatus Odinarchaeales</taxon>
        <taxon>Candidatus Odinarchaeaceae</taxon>
        <taxon>Candidatus Odinarchaeum</taxon>
    </lineage>
</organism>
<reference evidence="1" key="1">
    <citation type="journal article" date="2017" name="Nature">
        <title>Asgard archaea illuminate the origin of eukaryotic cellular complexity.</title>
        <authorList>
            <person name="Zaremba-Niedzwiedzka K."/>
            <person name="Caceres E.F."/>
            <person name="Saw J.H."/>
            <person name="Backstrom D."/>
            <person name="Juzokaite L."/>
            <person name="Vancaester E."/>
            <person name="Seitz K.W."/>
            <person name="Anantharaman K."/>
            <person name="Starnawski P."/>
            <person name="Kjeldsen K.U."/>
            <person name="Scott M.B."/>
            <person name="Nunoura T."/>
            <person name="Banfield J.F."/>
            <person name="Schramm A."/>
            <person name="Baker B.J."/>
            <person name="Spang A."/>
            <person name="Ettema T.J.G."/>
        </authorList>
    </citation>
    <scope>NUCLEOTIDE SEQUENCE</scope>
    <source>
        <strain evidence="1">LCB_4</strain>
    </source>
</reference>
<evidence type="ECO:0000313" key="2">
    <source>
        <dbReference type="Proteomes" id="UP000186851"/>
    </source>
</evidence>
<evidence type="ECO:0000313" key="1">
    <source>
        <dbReference type="EMBL" id="WEU40610.1"/>
    </source>
</evidence>
<proteinExistence type="predicted"/>
<gene>
    <name evidence="1" type="ORF">OdinLCB4_001370</name>
</gene>
<sequence>MSFKKPFSSKQKTEETTQPLYKKCSPECNLFRCSQRALAVRFEKGKKIVWCNFVPGGDYCQGPNCNYAICAQHKLRAENTCGLYAQKNKQSENESLNMHEEETWKKPVQLKSKVLKRLKNLSDLE</sequence>